<dbReference type="GO" id="GO:0004672">
    <property type="term" value="F:protein kinase activity"/>
    <property type="evidence" value="ECO:0007669"/>
    <property type="project" value="InterPro"/>
</dbReference>
<dbReference type="SUPFAM" id="SSF56112">
    <property type="entry name" value="Protein kinase-like (PK-like)"/>
    <property type="match status" value="1"/>
</dbReference>
<dbReference type="InterPro" id="IPR000719">
    <property type="entry name" value="Prot_kinase_dom"/>
</dbReference>
<evidence type="ECO:0000259" key="1">
    <source>
        <dbReference type="PROSITE" id="PS50011"/>
    </source>
</evidence>
<protein>
    <recommendedName>
        <fullName evidence="1">Protein kinase domain-containing protein</fullName>
    </recommendedName>
</protein>
<dbReference type="EMBL" id="JEMT01016812">
    <property type="protein sequence ID" value="EXX69577.1"/>
    <property type="molecule type" value="Genomic_DNA"/>
</dbReference>
<dbReference type="OrthoDB" id="10313486at2759"/>
<reference evidence="2 3" key="1">
    <citation type="submission" date="2014-02" db="EMBL/GenBank/DDBJ databases">
        <title>Single nucleus genome sequencing reveals high similarity among nuclei of an endomycorrhizal fungus.</title>
        <authorList>
            <person name="Lin K."/>
            <person name="Geurts R."/>
            <person name="Zhang Z."/>
            <person name="Limpens E."/>
            <person name="Saunders D.G."/>
            <person name="Mu D."/>
            <person name="Pang E."/>
            <person name="Cao H."/>
            <person name="Cha H."/>
            <person name="Lin T."/>
            <person name="Zhou Q."/>
            <person name="Shang Y."/>
            <person name="Li Y."/>
            <person name="Ivanov S."/>
            <person name="Sharma T."/>
            <person name="Velzen R.V."/>
            <person name="Ruijter N.D."/>
            <person name="Aanen D.K."/>
            <person name="Win J."/>
            <person name="Kamoun S."/>
            <person name="Bisseling T."/>
            <person name="Huang S."/>
        </authorList>
    </citation>
    <scope>NUCLEOTIDE SEQUENCE [LARGE SCALE GENOMIC DNA]</scope>
    <source>
        <strain evidence="3">DAOM197198w</strain>
    </source>
</reference>
<proteinExistence type="predicted"/>
<dbReference type="GO" id="GO:0005524">
    <property type="term" value="F:ATP binding"/>
    <property type="evidence" value="ECO:0007669"/>
    <property type="project" value="InterPro"/>
</dbReference>
<evidence type="ECO:0000313" key="2">
    <source>
        <dbReference type="EMBL" id="EXX69577.1"/>
    </source>
</evidence>
<dbReference type="InterPro" id="IPR011009">
    <property type="entry name" value="Kinase-like_dom_sf"/>
</dbReference>
<organism evidence="2 3">
    <name type="scientific">Rhizophagus irregularis (strain DAOM 197198w)</name>
    <name type="common">Glomus intraradices</name>
    <dbReference type="NCBI Taxonomy" id="1432141"/>
    <lineage>
        <taxon>Eukaryota</taxon>
        <taxon>Fungi</taxon>
        <taxon>Fungi incertae sedis</taxon>
        <taxon>Mucoromycota</taxon>
        <taxon>Glomeromycotina</taxon>
        <taxon>Glomeromycetes</taxon>
        <taxon>Glomerales</taxon>
        <taxon>Glomeraceae</taxon>
        <taxon>Rhizophagus</taxon>
    </lineage>
</organism>
<dbReference type="Proteomes" id="UP000022910">
    <property type="component" value="Unassembled WGS sequence"/>
</dbReference>
<keyword evidence="3" id="KW-1185">Reference proteome</keyword>
<dbReference type="AlphaFoldDB" id="A0A015JJB8"/>
<accession>A0A015JJB8</accession>
<dbReference type="Gene3D" id="1.10.510.10">
    <property type="entry name" value="Transferase(Phosphotransferase) domain 1"/>
    <property type="match status" value="1"/>
</dbReference>
<feature type="domain" description="Protein kinase" evidence="1">
    <location>
        <begin position="1"/>
        <end position="86"/>
    </location>
</feature>
<dbReference type="HOGENOM" id="CLU_2499058_0_0_1"/>
<dbReference type="PROSITE" id="PS50011">
    <property type="entry name" value="PROTEIN_KINASE_DOM"/>
    <property type="match status" value="1"/>
</dbReference>
<name>A0A015JJB8_RHIIW</name>
<comment type="caution">
    <text evidence="2">The sequence shown here is derived from an EMBL/GenBank/DDBJ whole genome shotgun (WGS) entry which is preliminary data.</text>
</comment>
<gene>
    <name evidence="2" type="ORF">RirG_094740</name>
</gene>
<evidence type="ECO:0000313" key="3">
    <source>
        <dbReference type="Proteomes" id="UP000022910"/>
    </source>
</evidence>
<sequence>MKTATCTNILIIHSEGKVRKNVHRGNLLVDEKDVTDTRSDVGICGPRYYHETNQIYGVLPCIAPEVLRGENGENYTAASDIHLALS</sequence>